<evidence type="ECO:0000313" key="1">
    <source>
        <dbReference type="EMBL" id="CDW20778.1"/>
    </source>
</evidence>
<sequence>MRKKNNTYIGTRLEMSTETLINAKIYNFNDAESFPVVLCIFVVKVDYHVSVDTSWLFSSFFLNK</sequence>
<dbReference type="AlphaFoldDB" id="A0A0K2T418"/>
<protein>
    <submittedName>
        <fullName evidence="1">Uncharacterized protein</fullName>
    </submittedName>
</protein>
<dbReference type="EMBL" id="HACA01003417">
    <property type="protein sequence ID" value="CDW20778.1"/>
    <property type="molecule type" value="Transcribed_RNA"/>
</dbReference>
<name>A0A0K2T418_LEPSM</name>
<organism evidence="1">
    <name type="scientific">Lepeophtheirus salmonis</name>
    <name type="common">Salmon louse</name>
    <name type="synonym">Caligus salmonis</name>
    <dbReference type="NCBI Taxonomy" id="72036"/>
    <lineage>
        <taxon>Eukaryota</taxon>
        <taxon>Metazoa</taxon>
        <taxon>Ecdysozoa</taxon>
        <taxon>Arthropoda</taxon>
        <taxon>Crustacea</taxon>
        <taxon>Multicrustacea</taxon>
        <taxon>Hexanauplia</taxon>
        <taxon>Copepoda</taxon>
        <taxon>Siphonostomatoida</taxon>
        <taxon>Caligidae</taxon>
        <taxon>Lepeophtheirus</taxon>
    </lineage>
</organism>
<proteinExistence type="predicted"/>
<accession>A0A0K2T418</accession>
<reference evidence="1" key="1">
    <citation type="submission" date="2014-05" db="EMBL/GenBank/DDBJ databases">
        <authorList>
            <person name="Chronopoulou M."/>
        </authorList>
    </citation>
    <scope>NUCLEOTIDE SEQUENCE</scope>
    <source>
        <tissue evidence="1">Whole organism</tissue>
    </source>
</reference>